<dbReference type="Proteomes" id="UP000283254">
    <property type="component" value="Unassembled WGS sequence"/>
</dbReference>
<reference evidence="1" key="1">
    <citation type="submission" date="2014-10" db="EMBL/GenBank/DDBJ databases">
        <title>Massilia sp. genome.</title>
        <authorList>
            <person name="Xu B."/>
            <person name="Dai L."/>
            <person name="Huang Z."/>
        </authorList>
    </citation>
    <scope>NUCLEOTIDE SEQUENCE [LARGE SCALE GENOMIC DNA]</scope>
    <source>
        <strain evidence="1">CFS-1</strain>
    </source>
</reference>
<dbReference type="EMBL" id="JSAB01000114">
    <property type="protein sequence ID" value="RNF30500.1"/>
    <property type="molecule type" value="Genomic_DNA"/>
</dbReference>
<gene>
    <name evidence="1" type="ORF">NM04_12215</name>
</gene>
<accession>A0A422QKH8</accession>
<evidence type="ECO:0000313" key="2">
    <source>
        <dbReference type="Proteomes" id="UP000283254"/>
    </source>
</evidence>
<comment type="caution">
    <text evidence="1">The sequence shown here is derived from an EMBL/GenBank/DDBJ whole genome shotgun (WGS) entry which is preliminary data.</text>
</comment>
<sequence>MELQLSCMRDITFMQSERALSLLNRVYAGRATMRLMLDPKHESTLLLHGAIDGVLVHMIVPSDEFDDVLNSFERRAREVLEDAWTDIRQELSR</sequence>
<protein>
    <submittedName>
        <fullName evidence="1">Uncharacterized protein</fullName>
    </submittedName>
</protein>
<keyword evidence="2" id="KW-1185">Reference proteome</keyword>
<proteinExistence type="predicted"/>
<organism evidence="1 2">
    <name type="scientific">Massilia aurea</name>
    <dbReference type="NCBI Taxonomy" id="373040"/>
    <lineage>
        <taxon>Bacteria</taxon>
        <taxon>Pseudomonadati</taxon>
        <taxon>Pseudomonadota</taxon>
        <taxon>Betaproteobacteria</taxon>
        <taxon>Burkholderiales</taxon>
        <taxon>Oxalobacteraceae</taxon>
        <taxon>Telluria group</taxon>
        <taxon>Massilia</taxon>
    </lineage>
</organism>
<name>A0A422QKH8_9BURK</name>
<dbReference type="AlphaFoldDB" id="A0A422QKH8"/>
<evidence type="ECO:0000313" key="1">
    <source>
        <dbReference type="EMBL" id="RNF30500.1"/>
    </source>
</evidence>